<evidence type="ECO:0008006" key="3">
    <source>
        <dbReference type="Google" id="ProtNLM"/>
    </source>
</evidence>
<evidence type="ECO:0000313" key="2">
    <source>
        <dbReference type="Proteomes" id="UP000697710"/>
    </source>
</evidence>
<accession>A0A956RPZ4</accession>
<dbReference type="AlphaFoldDB" id="A0A956RPZ4"/>
<name>A0A956RPZ4_UNCEI</name>
<dbReference type="EMBL" id="JAGQHR010000260">
    <property type="protein sequence ID" value="MCA9727917.1"/>
    <property type="molecule type" value="Genomic_DNA"/>
</dbReference>
<protein>
    <recommendedName>
        <fullName evidence="3">Deoxyhypusine synthase</fullName>
    </recommendedName>
</protein>
<comment type="caution">
    <text evidence="1">The sequence shown here is derived from an EMBL/GenBank/DDBJ whole genome shotgun (WGS) entry which is preliminary data.</text>
</comment>
<reference evidence="1" key="1">
    <citation type="submission" date="2020-04" db="EMBL/GenBank/DDBJ databases">
        <authorList>
            <person name="Zhang T."/>
        </authorList>
    </citation>
    <scope>NUCLEOTIDE SEQUENCE</scope>
    <source>
        <strain evidence="1">HKST-UBA01</strain>
    </source>
</reference>
<dbReference type="Proteomes" id="UP000697710">
    <property type="component" value="Unassembled WGS sequence"/>
</dbReference>
<reference evidence="1" key="2">
    <citation type="journal article" date="2021" name="Microbiome">
        <title>Successional dynamics and alternative stable states in a saline activated sludge microbial community over 9 years.</title>
        <authorList>
            <person name="Wang Y."/>
            <person name="Ye J."/>
            <person name="Ju F."/>
            <person name="Liu L."/>
            <person name="Boyd J.A."/>
            <person name="Deng Y."/>
            <person name="Parks D.H."/>
            <person name="Jiang X."/>
            <person name="Yin X."/>
            <person name="Woodcroft B.J."/>
            <person name="Tyson G.W."/>
            <person name="Hugenholtz P."/>
            <person name="Polz M.F."/>
            <person name="Zhang T."/>
        </authorList>
    </citation>
    <scope>NUCLEOTIDE SEQUENCE</scope>
    <source>
        <strain evidence="1">HKST-UBA01</strain>
    </source>
</reference>
<evidence type="ECO:0000313" key="1">
    <source>
        <dbReference type="EMBL" id="MCA9727917.1"/>
    </source>
</evidence>
<proteinExistence type="predicted"/>
<organism evidence="1 2">
    <name type="scientific">Eiseniibacteriota bacterium</name>
    <dbReference type="NCBI Taxonomy" id="2212470"/>
    <lineage>
        <taxon>Bacteria</taxon>
        <taxon>Candidatus Eiseniibacteriota</taxon>
    </lineage>
</organism>
<sequence length="329" mass="35786">MSRYREADLRGVRTYPVAARASKVDQASLYRPPGDPDSFAEYWRSLPDQLAARDLRELVGRVLAARRGGHGVLALLGAHVIKTGMGPGLIQLMREGWITGLAMNGATVIHDLELAFFGRTSEDVASQLPQGRFGMARETSEWLNEWTRVAAERNEGLGEGLGRAFREQGAPFVEHSLLAAAYELGIPATVHLSIGTDINHQHPGFPGAAAGDASARDFRILVAVVQTLGRGVALNLGSAVLMPEVFLKAVSVAVNLGTPFENLTAAVFDFQKHYRPLENVVRRPTSTGGWGTYIVGHHEVILPLFFQAIRSQAKSTKSTISQEDTDPRR</sequence>
<gene>
    <name evidence="1" type="ORF">KC729_09565</name>
</gene>
<dbReference type="Gene3D" id="3.40.50.10690">
    <property type="entry name" value="putative lor/sdh protein like domains"/>
    <property type="match status" value="1"/>
</dbReference>